<organism evidence="4 5">
    <name type="scientific">Psychrobacillus faecigallinarum</name>
    <dbReference type="NCBI Taxonomy" id="2762235"/>
    <lineage>
        <taxon>Bacteria</taxon>
        <taxon>Bacillati</taxon>
        <taxon>Bacillota</taxon>
        <taxon>Bacilli</taxon>
        <taxon>Bacillales</taxon>
        <taxon>Bacillaceae</taxon>
        <taxon>Psychrobacillus</taxon>
    </lineage>
</organism>
<evidence type="ECO:0000256" key="1">
    <source>
        <dbReference type="ARBA" id="ARBA00004976"/>
    </source>
</evidence>
<proteinExistence type="predicted"/>
<evidence type="ECO:0000259" key="3">
    <source>
        <dbReference type="SMART" id="SM00954"/>
    </source>
</evidence>
<evidence type="ECO:0000256" key="2">
    <source>
        <dbReference type="SAM" id="Coils"/>
    </source>
</evidence>
<keyword evidence="5" id="KW-1185">Reference proteome</keyword>
<feature type="domain" description="RelA/SpoT" evidence="3">
    <location>
        <begin position="45"/>
        <end position="169"/>
    </location>
</feature>
<accession>A0ABR8RBX3</accession>
<sequence>MKEEKSVLTEYESLIPKYKKLGINLKQAIEMLLVEKNIQFLKVYYRIKGSNSFSEKITRKNFTKPFEEIEDICGIRIICYYQSDIDKICEIIRREFEVLSSQDKEELLNADQFGYRSHHFIVKIKQEWLATPHYRGLSDLKAEIQIRTNLMHTWAEIEHELGYKKEEDIPLEFRRKFSRLSAKLEEADEQFEELKHKITEYREQNPKNFSSEYSDEINIDILLTFLDEYFPDRAKGKRDASILLSELNKYNISIPKLIEYYDKCKEILPELEKAENELFDSSFRWAQSGIVRAILALTVDDYLKEMEMPENLYDLNMTFKSKIITE</sequence>
<dbReference type="SUPFAM" id="SSF81301">
    <property type="entry name" value="Nucleotidyltransferase"/>
    <property type="match status" value="1"/>
</dbReference>
<dbReference type="SMART" id="SM00954">
    <property type="entry name" value="RelA_SpoT"/>
    <property type="match status" value="1"/>
</dbReference>
<dbReference type="CDD" id="cd05399">
    <property type="entry name" value="NT_Rel-Spo_like"/>
    <property type="match status" value="1"/>
</dbReference>
<comment type="pathway">
    <text evidence="1">Purine metabolism; ppGpp biosynthesis; ppGpp from GTP: step 1/2.</text>
</comment>
<protein>
    <submittedName>
        <fullName evidence="4">(P)ppGpp synthetase</fullName>
    </submittedName>
</protein>
<dbReference type="PANTHER" id="PTHR41773">
    <property type="entry name" value="GTP PYROPHOSPHATASE-RELATED"/>
    <property type="match status" value="1"/>
</dbReference>
<evidence type="ECO:0000313" key="4">
    <source>
        <dbReference type="EMBL" id="MBD7945289.1"/>
    </source>
</evidence>
<dbReference type="EMBL" id="JACSQO010000007">
    <property type="protein sequence ID" value="MBD7945289.1"/>
    <property type="molecule type" value="Genomic_DNA"/>
</dbReference>
<dbReference type="Gene3D" id="3.30.460.10">
    <property type="entry name" value="Beta Polymerase, domain 2"/>
    <property type="match status" value="1"/>
</dbReference>
<dbReference type="Pfam" id="PF04607">
    <property type="entry name" value="RelA_SpoT"/>
    <property type="match status" value="1"/>
</dbReference>
<evidence type="ECO:0000313" key="5">
    <source>
        <dbReference type="Proteomes" id="UP000640786"/>
    </source>
</evidence>
<dbReference type="Gene3D" id="1.10.287.860">
    <property type="entry name" value="Nucleotidyltransferase"/>
    <property type="match status" value="1"/>
</dbReference>
<comment type="caution">
    <text evidence="4">The sequence shown here is derived from an EMBL/GenBank/DDBJ whole genome shotgun (WGS) entry which is preliminary data.</text>
</comment>
<feature type="coiled-coil region" evidence="2">
    <location>
        <begin position="177"/>
        <end position="204"/>
    </location>
</feature>
<gene>
    <name evidence="4" type="ORF">H9650_14275</name>
</gene>
<name>A0ABR8RBX3_9BACI</name>
<reference evidence="4 5" key="1">
    <citation type="submission" date="2020-08" db="EMBL/GenBank/DDBJ databases">
        <title>A Genomic Blueprint of the Chicken Gut Microbiome.</title>
        <authorList>
            <person name="Gilroy R."/>
            <person name="Ravi A."/>
            <person name="Getino M."/>
            <person name="Pursley I."/>
            <person name="Horton D.L."/>
            <person name="Alikhan N.-F."/>
            <person name="Baker D."/>
            <person name="Gharbi K."/>
            <person name="Hall N."/>
            <person name="Watson M."/>
            <person name="Adriaenssens E.M."/>
            <person name="Foster-Nyarko E."/>
            <person name="Jarju S."/>
            <person name="Secka A."/>
            <person name="Antonio M."/>
            <person name="Oren A."/>
            <person name="Chaudhuri R."/>
            <person name="La Ragione R.M."/>
            <person name="Hildebrand F."/>
            <person name="Pallen M.J."/>
        </authorList>
    </citation>
    <scope>NUCLEOTIDE SEQUENCE [LARGE SCALE GENOMIC DNA]</scope>
    <source>
        <strain evidence="4 5">Sa2BUA9</strain>
    </source>
</reference>
<dbReference type="InterPro" id="IPR007685">
    <property type="entry name" value="RelA_SpoT"/>
</dbReference>
<keyword evidence="2" id="KW-0175">Coiled coil</keyword>
<dbReference type="Proteomes" id="UP000640786">
    <property type="component" value="Unassembled WGS sequence"/>
</dbReference>
<dbReference type="PANTHER" id="PTHR41773:SF1">
    <property type="entry name" value="RELA_SPOT DOMAIN-CONTAINING PROTEIN"/>
    <property type="match status" value="1"/>
</dbReference>
<dbReference type="RefSeq" id="WP_191697504.1">
    <property type="nucleotide sequence ID" value="NZ_JACSQO010000007.1"/>
</dbReference>
<dbReference type="InterPro" id="IPR043519">
    <property type="entry name" value="NT_sf"/>
</dbReference>